<dbReference type="Gene3D" id="3.80.10.10">
    <property type="entry name" value="Ribonuclease Inhibitor"/>
    <property type="match status" value="3"/>
</dbReference>
<dbReference type="InterPro" id="IPR050328">
    <property type="entry name" value="Dev_Immune_Receptor"/>
</dbReference>
<keyword evidence="2" id="KW-0732">Signal</keyword>
<dbReference type="GO" id="GO:0031012">
    <property type="term" value="C:extracellular matrix"/>
    <property type="evidence" value="ECO:0007669"/>
    <property type="project" value="TreeGrafter"/>
</dbReference>
<accession>A0AA88YB91</accession>
<comment type="caution">
    <text evidence="4">The sequence shown here is derived from an EMBL/GenBank/DDBJ whole genome shotgun (WGS) entry which is preliminary data.</text>
</comment>
<dbReference type="InterPro" id="IPR032675">
    <property type="entry name" value="LRR_dom_sf"/>
</dbReference>
<keyword evidence="1" id="KW-0433">Leucine-rich repeat</keyword>
<evidence type="ECO:0000313" key="4">
    <source>
        <dbReference type="EMBL" id="KAK3101929.1"/>
    </source>
</evidence>
<dbReference type="SUPFAM" id="SSF52058">
    <property type="entry name" value="L domain-like"/>
    <property type="match status" value="1"/>
</dbReference>
<evidence type="ECO:0000313" key="5">
    <source>
        <dbReference type="Proteomes" id="UP001186944"/>
    </source>
</evidence>
<evidence type="ECO:0000256" key="1">
    <source>
        <dbReference type="ARBA" id="ARBA00022614"/>
    </source>
</evidence>
<keyword evidence="5" id="KW-1185">Reference proteome</keyword>
<dbReference type="GO" id="GO:0005615">
    <property type="term" value="C:extracellular space"/>
    <property type="evidence" value="ECO:0007669"/>
    <property type="project" value="TreeGrafter"/>
</dbReference>
<organism evidence="4 5">
    <name type="scientific">Pinctada imbricata</name>
    <name type="common">Atlantic pearl-oyster</name>
    <name type="synonym">Pinctada martensii</name>
    <dbReference type="NCBI Taxonomy" id="66713"/>
    <lineage>
        <taxon>Eukaryota</taxon>
        <taxon>Metazoa</taxon>
        <taxon>Spiralia</taxon>
        <taxon>Lophotrochozoa</taxon>
        <taxon>Mollusca</taxon>
        <taxon>Bivalvia</taxon>
        <taxon>Autobranchia</taxon>
        <taxon>Pteriomorphia</taxon>
        <taxon>Pterioida</taxon>
        <taxon>Pterioidea</taxon>
        <taxon>Pteriidae</taxon>
        <taxon>Pinctada</taxon>
    </lineage>
</organism>
<dbReference type="InterPro" id="IPR001611">
    <property type="entry name" value="Leu-rich_rpt"/>
</dbReference>
<dbReference type="EMBL" id="VSWD01000005">
    <property type="protein sequence ID" value="KAK3101929.1"/>
    <property type="molecule type" value="Genomic_DNA"/>
</dbReference>
<evidence type="ECO:0000256" key="3">
    <source>
        <dbReference type="ARBA" id="ARBA00022737"/>
    </source>
</evidence>
<dbReference type="PANTHER" id="PTHR24373:SF370">
    <property type="entry name" value="FISH-LIPS, ISOFORM E"/>
    <property type="match status" value="1"/>
</dbReference>
<keyword evidence="3" id="KW-0677">Repeat</keyword>
<evidence type="ECO:0000256" key="2">
    <source>
        <dbReference type="ARBA" id="ARBA00022729"/>
    </source>
</evidence>
<dbReference type="PANTHER" id="PTHR24373">
    <property type="entry name" value="SLIT RELATED LEUCINE-RICH REPEAT NEURONAL PROTEIN"/>
    <property type="match status" value="1"/>
</dbReference>
<gene>
    <name evidence="4" type="ORF">FSP39_007434</name>
</gene>
<dbReference type="AlphaFoldDB" id="A0AA88YB91"/>
<reference evidence="4" key="1">
    <citation type="submission" date="2019-08" db="EMBL/GenBank/DDBJ databases">
        <title>The improved chromosome-level genome for the pearl oyster Pinctada fucata martensii using PacBio sequencing and Hi-C.</title>
        <authorList>
            <person name="Zheng Z."/>
        </authorList>
    </citation>
    <scope>NUCLEOTIDE SEQUENCE</scope>
    <source>
        <strain evidence="4">ZZ-2019</strain>
        <tissue evidence="4">Adductor muscle</tissue>
    </source>
</reference>
<sequence length="437" mass="49376">MVSVRSVSSDWPCLFAKPCTCDYVGKIVDCTNSGLMGIPPYINFIDGPWHMDFSNNNLLVLPKRAFGNVTISSLSLSNNKLIAIDDGALEGSESTLYSLSLDWNFLETIPKEVGKLRQLSEIFLDGNPLKTFDEEVFGSISENVDTIVFGSPQMTEWPKAVSLLHKLFDMTITNAAFEIIPDDAFSSLKNIFDLTLTSTIVRALPTSLQHTRLFKLTLNGNKNLREEGFPPAAFTNQTEFRQFYINDGALETLPPIFAEMPVLAVFDLTNTPLRYINDSVFPKNFSSIFFEFSSKNSFFTSIPPILSKTSSLSNIYLTNNSIQYINDTDFAGNNQLNYLDLSGNPIKEISDNAFKHNPSLYTIHLDNTELTTVPKAVQNLHRLDGLSLRNTRIQCTCQNLGWIKYWTKRPSYFKIYGECDNIHMNLPDYLKYDIPRC</sequence>
<protein>
    <submittedName>
        <fullName evidence="4">Uncharacterized protein</fullName>
    </submittedName>
</protein>
<name>A0AA88YB91_PINIB</name>
<dbReference type="SMART" id="SM00369">
    <property type="entry name" value="LRR_TYP"/>
    <property type="match status" value="4"/>
</dbReference>
<dbReference type="PROSITE" id="PS51450">
    <property type="entry name" value="LRR"/>
    <property type="match status" value="1"/>
</dbReference>
<dbReference type="Pfam" id="PF13855">
    <property type="entry name" value="LRR_8"/>
    <property type="match status" value="1"/>
</dbReference>
<dbReference type="InterPro" id="IPR003591">
    <property type="entry name" value="Leu-rich_rpt_typical-subtyp"/>
</dbReference>
<dbReference type="Proteomes" id="UP001186944">
    <property type="component" value="Unassembled WGS sequence"/>
</dbReference>
<proteinExistence type="predicted"/>